<dbReference type="SUPFAM" id="SSF53187">
    <property type="entry name" value="Zn-dependent exopeptidases"/>
    <property type="match status" value="1"/>
</dbReference>
<dbReference type="GO" id="GO:0004181">
    <property type="term" value="F:metallocarboxypeptidase activity"/>
    <property type="evidence" value="ECO:0007669"/>
    <property type="project" value="UniProtKB-EC"/>
</dbReference>
<keyword evidence="3" id="KW-0121">Carboxypeptidase</keyword>
<sequence length="150" mass="16687">WNPRRSIIFCSWGAEEYGLIGSLEWVEDFGKQLADRAVAYLNVDMAIEGNYSLRGLSAPLLTEELFAVAAKVPNPDAEEVAAGRLTVYDTWLDRLPDPDNPSKPKIGGIGAGSDYKGFQHNLGVPSLDVRYTYGPVSFYYHLFMKEQIPV</sequence>
<evidence type="ECO:0000256" key="1">
    <source>
        <dbReference type="ARBA" id="ARBA00005634"/>
    </source>
</evidence>
<proteinExistence type="inferred from homology"/>
<dbReference type="FunFam" id="3.40.630.10:FF:000101">
    <property type="entry name" value="N-acetylated alpha-linked acidic dipeptidase like 1"/>
    <property type="match status" value="1"/>
</dbReference>
<organism evidence="3 4">
    <name type="scientific">Halocaridina rubra</name>
    <name type="common">Hawaiian red shrimp</name>
    <dbReference type="NCBI Taxonomy" id="373956"/>
    <lineage>
        <taxon>Eukaryota</taxon>
        <taxon>Metazoa</taxon>
        <taxon>Ecdysozoa</taxon>
        <taxon>Arthropoda</taxon>
        <taxon>Crustacea</taxon>
        <taxon>Multicrustacea</taxon>
        <taxon>Malacostraca</taxon>
        <taxon>Eumalacostraca</taxon>
        <taxon>Eucarida</taxon>
        <taxon>Decapoda</taxon>
        <taxon>Pleocyemata</taxon>
        <taxon>Caridea</taxon>
        <taxon>Atyoidea</taxon>
        <taxon>Atyidae</taxon>
        <taxon>Halocaridina</taxon>
    </lineage>
</organism>
<dbReference type="PANTHER" id="PTHR10404">
    <property type="entry name" value="N-ACETYLATED-ALPHA-LINKED ACIDIC DIPEPTIDASE"/>
    <property type="match status" value="1"/>
</dbReference>
<dbReference type="EMBL" id="JAXCGZ010010208">
    <property type="protein sequence ID" value="KAK7075727.1"/>
    <property type="molecule type" value="Genomic_DNA"/>
</dbReference>
<keyword evidence="3" id="KW-0378">Hydrolase</keyword>
<keyword evidence="4" id="KW-1185">Reference proteome</keyword>
<dbReference type="InterPro" id="IPR007484">
    <property type="entry name" value="Peptidase_M28"/>
</dbReference>
<dbReference type="Gene3D" id="3.40.630.10">
    <property type="entry name" value="Zn peptidases"/>
    <property type="match status" value="1"/>
</dbReference>
<name>A0AAN9AA36_HALRR</name>
<accession>A0AAN9AA36</accession>
<comment type="similarity">
    <text evidence="1">Belongs to the peptidase M28 family. M28B subfamily.</text>
</comment>
<dbReference type="PANTHER" id="PTHR10404:SF77">
    <property type="entry name" value="GLUTAMATE CARBOXYPEPTIDASE 2 HOMOLOG"/>
    <property type="match status" value="1"/>
</dbReference>
<feature type="non-terminal residue" evidence="3">
    <location>
        <position position="1"/>
    </location>
</feature>
<dbReference type="InterPro" id="IPR039373">
    <property type="entry name" value="Peptidase_M28B"/>
</dbReference>
<dbReference type="Pfam" id="PF04389">
    <property type="entry name" value="Peptidase_M28"/>
    <property type="match status" value="1"/>
</dbReference>
<feature type="domain" description="Peptidase M28" evidence="2">
    <location>
        <begin position="2"/>
        <end position="81"/>
    </location>
</feature>
<evidence type="ECO:0000259" key="2">
    <source>
        <dbReference type="Pfam" id="PF04389"/>
    </source>
</evidence>
<dbReference type="EC" id="3.4.17.21" evidence="3"/>
<evidence type="ECO:0000313" key="3">
    <source>
        <dbReference type="EMBL" id="KAK7075727.1"/>
    </source>
</evidence>
<evidence type="ECO:0000313" key="4">
    <source>
        <dbReference type="Proteomes" id="UP001381693"/>
    </source>
</evidence>
<dbReference type="Proteomes" id="UP001381693">
    <property type="component" value="Unassembled WGS sequence"/>
</dbReference>
<keyword evidence="3" id="KW-0645">Protease</keyword>
<dbReference type="AlphaFoldDB" id="A0AAN9AA36"/>
<reference evidence="3 4" key="1">
    <citation type="submission" date="2023-11" db="EMBL/GenBank/DDBJ databases">
        <title>Halocaridina rubra genome assembly.</title>
        <authorList>
            <person name="Smith C."/>
        </authorList>
    </citation>
    <scope>NUCLEOTIDE SEQUENCE [LARGE SCALE GENOMIC DNA]</scope>
    <source>
        <strain evidence="3">EP-1</strain>
        <tissue evidence="3">Whole</tissue>
    </source>
</reference>
<gene>
    <name evidence="3" type="primary">NAALAD2_6</name>
    <name evidence="3" type="ORF">SK128_016907</name>
</gene>
<protein>
    <submittedName>
        <fullName evidence="3">N-acetylated-alpha-linked acidic dipeptidase 2</fullName>
        <ecNumber evidence="3">3.4.17.21</ecNumber>
    </submittedName>
</protein>
<comment type="caution">
    <text evidence="3">The sequence shown here is derived from an EMBL/GenBank/DDBJ whole genome shotgun (WGS) entry which is preliminary data.</text>
</comment>